<accession>A0A418X8Y3</accession>
<dbReference type="Proteomes" id="UP000284021">
    <property type="component" value="Unassembled WGS sequence"/>
</dbReference>
<gene>
    <name evidence="1" type="ORF">D3879_24040</name>
</gene>
<dbReference type="AlphaFoldDB" id="A0A418X8Y3"/>
<dbReference type="RefSeq" id="WP_119956720.1">
    <property type="nucleotide sequence ID" value="NZ_QYUR01000008.1"/>
</dbReference>
<dbReference type="EMBL" id="QYUR01000008">
    <property type="protein sequence ID" value="RJG08921.1"/>
    <property type="molecule type" value="Genomic_DNA"/>
</dbReference>
<protein>
    <submittedName>
        <fullName evidence="1">Uncharacterized protein</fullName>
    </submittedName>
</protein>
<organism evidence="1 2">
    <name type="scientific">Pseudomonas cavernicola</name>
    <dbReference type="NCBI Taxonomy" id="2320866"/>
    <lineage>
        <taxon>Bacteria</taxon>
        <taxon>Pseudomonadati</taxon>
        <taxon>Pseudomonadota</taxon>
        <taxon>Gammaproteobacteria</taxon>
        <taxon>Pseudomonadales</taxon>
        <taxon>Pseudomonadaceae</taxon>
        <taxon>Pseudomonas</taxon>
    </lineage>
</organism>
<evidence type="ECO:0000313" key="2">
    <source>
        <dbReference type="Proteomes" id="UP000284021"/>
    </source>
</evidence>
<keyword evidence="2" id="KW-1185">Reference proteome</keyword>
<evidence type="ECO:0000313" key="1">
    <source>
        <dbReference type="EMBL" id="RJG08921.1"/>
    </source>
</evidence>
<sequence>MQDRQRVTTALALIHQNQVALGKSIQLISTWFKQHAVSEVTGSLQAHMELLVNNSRQINSQLVNLLELPAAADR</sequence>
<name>A0A418X8Y3_9PSED</name>
<proteinExistence type="predicted"/>
<reference evidence="1 2" key="1">
    <citation type="submission" date="2018-09" db="EMBL/GenBank/DDBJ databases">
        <authorList>
            <person name="Zhu H."/>
        </authorList>
    </citation>
    <scope>NUCLEOTIDE SEQUENCE [LARGE SCALE GENOMIC DNA]</scope>
    <source>
        <strain evidence="1 2">K1S02-6</strain>
    </source>
</reference>
<comment type="caution">
    <text evidence="1">The sequence shown here is derived from an EMBL/GenBank/DDBJ whole genome shotgun (WGS) entry which is preliminary data.</text>
</comment>
<dbReference type="OrthoDB" id="7027335at2"/>